<organism evidence="1 2">
    <name type="scientific">Pseudarthrobacter siccitolerans</name>
    <dbReference type="NCBI Taxonomy" id="861266"/>
    <lineage>
        <taxon>Bacteria</taxon>
        <taxon>Bacillati</taxon>
        <taxon>Actinomycetota</taxon>
        <taxon>Actinomycetes</taxon>
        <taxon>Micrococcales</taxon>
        <taxon>Micrococcaceae</taxon>
        <taxon>Pseudarthrobacter</taxon>
    </lineage>
</organism>
<reference evidence="2" key="1">
    <citation type="journal article" date="2014" name="Genome Announc.">
        <title>Genome Sequence of Arthrobacter siccitolerans 4J27, a Xeroprotectant-Producing Desiccation-Tolerant Microorganism.</title>
        <authorList>
            <person name="Manzanera M."/>
            <person name="Santa-Cruz-Calvo L."/>
            <person name="Vilchez J.I."/>
            <person name="Garcia-Fontana C."/>
            <person name="Silva-Castro G.A."/>
            <person name="Calvo C."/>
            <person name="Gonzalez-Lopez J."/>
        </authorList>
    </citation>
    <scope>NUCLEOTIDE SEQUENCE [LARGE SCALE GENOMIC DNA]</scope>
    <source>
        <strain evidence="2">4J27</strain>
    </source>
</reference>
<name>A0A024H2I4_9MICC</name>
<keyword evidence="2" id="KW-1185">Reference proteome</keyword>
<evidence type="ECO:0000313" key="1">
    <source>
        <dbReference type="EMBL" id="CCQ46233.1"/>
    </source>
</evidence>
<gene>
    <name evidence="1" type="ORF">ARTSIC4J27_2193</name>
</gene>
<dbReference type="Proteomes" id="UP000035722">
    <property type="component" value="Unassembled WGS sequence"/>
</dbReference>
<dbReference type="EMBL" id="CAQI01000042">
    <property type="protein sequence ID" value="CCQ46233.1"/>
    <property type="molecule type" value="Genomic_DNA"/>
</dbReference>
<proteinExistence type="predicted"/>
<accession>A0A024H2I4</accession>
<protein>
    <submittedName>
        <fullName evidence="1">Uncharacterized protein</fullName>
    </submittedName>
</protein>
<sequence>MGLLVAAFPQVKGIFMLSNGGTGTTKSSSFRLLADGDRSLREPI</sequence>
<comment type="caution">
    <text evidence="1">The sequence shown here is derived from an EMBL/GenBank/DDBJ whole genome shotgun (WGS) entry which is preliminary data.</text>
</comment>
<dbReference type="AlphaFoldDB" id="A0A024H2I4"/>
<evidence type="ECO:0000313" key="2">
    <source>
        <dbReference type="Proteomes" id="UP000035722"/>
    </source>
</evidence>